<accession>A0A3B0Z2H9</accession>
<protein>
    <submittedName>
        <fullName evidence="1">Uncharacterized protein</fullName>
    </submittedName>
</protein>
<name>A0A3B0Z2H9_9ZZZZ</name>
<gene>
    <name evidence="1" type="ORF">MNBD_GAMMA18-1558</name>
</gene>
<dbReference type="AlphaFoldDB" id="A0A3B0Z2H9"/>
<reference evidence="1" key="1">
    <citation type="submission" date="2018-06" db="EMBL/GenBank/DDBJ databases">
        <authorList>
            <person name="Zhirakovskaya E."/>
        </authorList>
    </citation>
    <scope>NUCLEOTIDE SEQUENCE</scope>
</reference>
<feature type="non-terminal residue" evidence="1">
    <location>
        <position position="1"/>
    </location>
</feature>
<proteinExistence type="predicted"/>
<sequence length="37" mass="4319">HDYFMLAEIALIYPENCTNRATITAHFETNENNFRSA</sequence>
<organism evidence="1">
    <name type="scientific">hydrothermal vent metagenome</name>
    <dbReference type="NCBI Taxonomy" id="652676"/>
    <lineage>
        <taxon>unclassified sequences</taxon>
        <taxon>metagenomes</taxon>
        <taxon>ecological metagenomes</taxon>
    </lineage>
</organism>
<dbReference type="EMBL" id="UOFP01000186">
    <property type="protein sequence ID" value="VAW87488.1"/>
    <property type="molecule type" value="Genomic_DNA"/>
</dbReference>
<evidence type="ECO:0000313" key="1">
    <source>
        <dbReference type="EMBL" id="VAW87488.1"/>
    </source>
</evidence>